<organism evidence="1 2">
    <name type="scientific">Lachnospira intestinalis</name>
    <dbReference type="NCBI Taxonomy" id="3133158"/>
    <lineage>
        <taxon>Bacteria</taxon>
        <taxon>Bacillati</taxon>
        <taxon>Bacillota</taxon>
        <taxon>Clostridia</taxon>
        <taxon>Lachnospirales</taxon>
        <taxon>Lachnospiraceae</taxon>
        <taxon>Lachnospira</taxon>
    </lineage>
</organism>
<dbReference type="EMBL" id="JBBMES010000001">
    <property type="protein sequence ID" value="MEQ2533606.1"/>
    <property type="molecule type" value="Genomic_DNA"/>
</dbReference>
<evidence type="ECO:0000313" key="1">
    <source>
        <dbReference type="EMBL" id="MEQ2533606.1"/>
    </source>
</evidence>
<sequence length="366" mass="42783">MKIESKYDEIIGKVISDEFYGKKNPVDIAMYYGYSKQDAEDLMAYLKNIKSFYEPDIAYFEASGSIYSVDVNTLKCEKLHASYCIDDFAIKSIKYNLYCWYKPRSKVLNWKILDSEKNILFCEFDNEIENCFITKNYIVVCTKNHMEKYEIHILNYSGKYEFKMNYDEYDQVLEVEENDNGVYVFISKTQRNNTGIIKIEKSLKKYNVLLSASGKEARHIPFFIVNKDVVLYYYEEKIYDADSGKECGGNADIIEKLKLINNNIKKKNSSTCVLFDDTIFTSAGVPLYGNINIYSWYYLYYDEYRTDFSNIYGRNINYNTLKQIVLIPSGNMILGVKNMNPGKIGESNECILKFDLTDNTIRMLDM</sequence>
<evidence type="ECO:0000313" key="2">
    <source>
        <dbReference type="Proteomes" id="UP001480973"/>
    </source>
</evidence>
<gene>
    <name evidence="1" type="ORF">WMO38_00600</name>
</gene>
<protein>
    <submittedName>
        <fullName evidence="1">Uncharacterized protein</fullName>
    </submittedName>
</protein>
<name>A0ABV1GKE4_9FIRM</name>
<keyword evidence="2" id="KW-1185">Reference proteome</keyword>
<dbReference type="Proteomes" id="UP001480973">
    <property type="component" value="Unassembled WGS sequence"/>
</dbReference>
<proteinExistence type="predicted"/>
<comment type="caution">
    <text evidence="1">The sequence shown here is derived from an EMBL/GenBank/DDBJ whole genome shotgun (WGS) entry which is preliminary data.</text>
</comment>
<reference evidence="1 2" key="1">
    <citation type="submission" date="2024-03" db="EMBL/GenBank/DDBJ databases">
        <title>Human intestinal bacterial collection.</title>
        <authorList>
            <person name="Pauvert C."/>
            <person name="Hitch T.C.A."/>
            <person name="Clavel T."/>
        </authorList>
    </citation>
    <scope>NUCLEOTIDE SEQUENCE [LARGE SCALE GENOMIC DNA]</scope>
    <source>
        <strain evidence="1 2">CLA-JM-H10</strain>
    </source>
</reference>
<accession>A0ABV1GKE4</accession>